<accession>A0ABZ3F1J8</accession>
<feature type="transmembrane region" description="Helical" evidence="6">
    <location>
        <begin position="248"/>
        <end position="267"/>
    </location>
</feature>
<organism evidence="8 9">
    <name type="scientific">Kineothrix sedimenti</name>
    <dbReference type="NCBI Taxonomy" id="3123317"/>
    <lineage>
        <taxon>Bacteria</taxon>
        <taxon>Bacillati</taxon>
        <taxon>Bacillota</taxon>
        <taxon>Clostridia</taxon>
        <taxon>Lachnospirales</taxon>
        <taxon>Lachnospiraceae</taxon>
        <taxon>Kineothrix</taxon>
    </lineage>
</organism>
<dbReference type="InterPro" id="IPR003838">
    <property type="entry name" value="ABC3_permease_C"/>
</dbReference>
<evidence type="ECO:0000256" key="4">
    <source>
        <dbReference type="ARBA" id="ARBA00022989"/>
    </source>
</evidence>
<dbReference type="EMBL" id="CP146256">
    <property type="protein sequence ID" value="XAH76015.1"/>
    <property type="molecule type" value="Genomic_DNA"/>
</dbReference>
<dbReference type="PANTHER" id="PTHR30287">
    <property type="entry name" value="MEMBRANE COMPONENT OF PREDICTED ABC SUPERFAMILY METABOLITE UPTAKE TRANSPORTER"/>
    <property type="match status" value="1"/>
</dbReference>
<protein>
    <submittedName>
        <fullName evidence="8">FtsX-like permease family protein</fullName>
    </submittedName>
</protein>
<feature type="domain" description="ABC3 transporter permease C-terminal" evidence="7">
    <location>
        <begin position="619"/>
        <end position="736"/>
    </location>
</feature>
<dbReference type="InterPro" id="IPR038766">
    <property type="entry name" value="Membrane_comp_ABC_pdt"/>
</dbReference>
<evidence type="ECO:0000259" key="7">
    <source>
        <dbReference type="Pfam" id="PF02687"/>
    </source>
</evidence>
<keyword evidence="5 6" id="KW-0472">Membrane</keyword>
<feature type="transmembrane region" description="Helical" evidence="6">
    <location>
        <begin position="703"/>
        <end position="724"/>
    </location>
</feature>
<keyword evidence="2" id="KW-1003">Cell membrane</keyword>
<keyword evidence="9" id="KW-1185">Reference proteome</keyword>
<evidence type="ECO:0000256" key="1">
    <source>
        <dbReference type="ARBA" id="ARBA00004651"/>
    </source>
</evidence>
<dbReference type="PANTHER" id="PTHR30287:SF1">
    <property type="entry name" value="INNER MEMBRANE PROTEIN"/>
    <property type="match status" value="1"/>
</dbReference>
<evidence type="ECO:0000256" key="5">
    <source>
        <dbReference type="ARBA" id="ARBA00023136"/>
    </source>
</evidence>
<feature type="transmembrane region" description="Helical" evidence="6">
    <location>
        <begin position="409"/>
        <end position="430"/>
    </location>
</feature>
<feature type="domain" description="ABC3 transporter permease C-terminal" evidence="7">
    <location>
        <begin position="250"/>
        <end position="366"/>
    </location>
</feature>
<comment type="subcellular location">
    <subcellularLocation>
        <location evidence="1">Cell membrane</location>
        <topology evidence="1">Multi-pass membrane protein</topology>
    </subcellularLocation>
</comment>
<evidence type="ECO:0000313" key="8">
    <source>
        <dbReference type="EMBL" id="XAH76015.1"/>
    </source>
</evidence>
<gene>
    <name evidence="8" type="ORF">V6984_09745</name>
</gene>
<feature type="transmembrane region" description="Helical" evidence="6">
    <location>
        <begin position="615"/>
        <end position="639"/>
    </location>
</feature>
<evidence type="ECO:0000256" key="3">
    <source>
        <dbReference type="ARBA" id="ARBA00022692"/>
    </source>
</evidence>
<evidence type="ECO:0000313" key="9">
    <source>
        <dbReference type="Proteomes" id="UP001451571"/>
    </source>
</evidence>
<dbReference type="Proteomes" id="UP001451571">
    <property type="component" value="Chromosome"/>
</dbReference>
<evidence type="ECO:0000256" key="2">
    <source>
        <dbReference type="ARBA" id="ARBA00022475"/>
    </source>
</evidence>
<name>A0ABZ3F1J8_9FIRM</name>
<feature type="transmembrane region" description="Helical" evidence="6">
    <location>
        <begin position="21"/>
        <end position="40"/>
    </location>
</feature>
<feature type="transmembrane region" description="Helical" evidence="6">
    <location>
        <begin position="294"/>
        <end position="316"/>
    </location>
</feature>
<feature type="transmembrane region" description="Helical" evidence="6">
    <location>
        <begin position="336"/>
        <end position="361"/>
    </location>
</feature>
<sequence>MTLFKKVIRTMLEQKARYIGSMLLLIISSMMFVMMNMTSVNLDNTFTTFSGKNALSDAEFSTDTEIDVTALGRQFAASIETGGTADCEVNPGQTLRVFSMMNAVNIPAVQEGKLPENSEIMLDRLFSKTNGYKIGDTITVAGKEFTVSGYTLLPNFIYVIKSKEQMMNDPSAFGVGVVGKSDFDTLPDRKQVYAIRFDDRENIKSQEASVKNALRSQGVQITNWQSTERKINVSYVPMEVSVLSTMSAAVPFAMLALTCILLGMLMWRMILSESVIIGTFYAQGYRRRELRRHYLMFPLLISVIGSVIGSVLGLLLVNSMFSFMLTAFPMPVYETIINPLLAIFAIFLPVLILCGVTWAIIGRTLKTAPAILMKGGETKGKVNFIERGLRIDRLGFGTKFKIREQVRSLSRTLFLLFGVVVATMLMLYGLTMKSSVDYMLDEGMGELYNLKYEYVFISEKNGVPPVGTEKFNASYVSLADNEDISFYVTGVLPDTDKIKLKDTYGQRFRPERTTITVPLAQKLNVNIGDSVTVFDTENGKEHTFTIEKMADTYAGDFLFMPLEQFNTEFGRPANAYIGIWSDEAMTFAQGEIQSTKSIDAIAAGFGKLLDQMGPMIYGLIAAAFILGLIIIYVVTGLVVDESRSSISLMKVFGYRKKEIGKLILGSNTFIVILGYLLGIPALLGTVGAFYGSLTESLQIVLPVKLNVLYILLGFIIVMATYEFAKWMCRKKVARIPMSEALKAGTE</sequence>
<keyword evidence="3 6" id="KW-0812">Transmembrane</keyword>
<dbReference type="RefSeq" id="WP_342759587.1">
    <property type="nucleotide sequence ID" value="NZ_CP146256.1"/>
</dbReference>
<proteinExistence type="predicted"/>
<keyword evidence="4 6" id="KW-1133">Transmembrane helix</keyword>
<reference evidence="8 9" key="1">
    <citation type="submission" date="2024-02" db="EMBL/GenBank/DDBJ databases">
        <title>Bacterial strain from lacustrine sediment.</title>
        <authorList>
            <person name="Petit C."/>
            <person name="Fadhlaoui K."/>
        </authorList>
    </citation>
    <scope>NUCLEOTIDE SEQUENCE [LARGE SCALE GENOMIC DNA]</scope>
    <source>
        <strain evidence="8 9">IPX-CK</strain>
    </source>
</reference>
<feature type="transmembrane region" description="Helical" evidence="6">
    <location>
        <begin position="659"/>
        <end position="683"/>
    </location>
</feature>
<evidence type="ECO:0000256" key="6">
    <source>
        <dbReference type="SAM" id="Phobius"/>
    </source>
</evidence>
<dbReference type="Pfam" id="PF02687">
    <property type="entry name" value="FtsX"/>
    <property type="match status" value="2"/>
</dbReference>